<dbReference type="RefSeq" id="XP_016514341.1">
    <property type="nucleotide sequence ID" value="XM_016658855.1"/>
</dbReference>
<dbReference type="AlphaFoldDB" id="A0A1S4DLQ2"/>
<dbReference type="InterPro" id="IPR043502">
    <property type="entry name" value="DNA/RNA_pol_sf"/>
</dbReference>
<name>A0A1S4DLQ2_TOBAC</name>
<dbReference type="OrthoDB" id="414945at2759"/>
<dbReference type="KEGG" id="nta:107831125"/>
<reference evidence="1" key="1">
    <citation type="submission" date="2025-08" db="UniProtKB">
        <authorList>
            <consortium name="RefSeq"/>
        </authorList>
    </citation>
    <scope>IDENTIFICATION</scope>
</reference>
<evidence type="ECO:0000313" key="1">
    <source>
        <dbReference type="RefSeq" id="XP_016514341.1"/>
    </source>
</evidence>
<sequence>MRESLFDPRIYRRIMGKLNFLWHTRPDIAYSVQHLSQFLQAPQVSHMLAVIYFLRYLMNAPDLAIFLPKSTDLSLLTYSDSDRATYAHTRRFVTRYYITLGGCPISWKNKKQPTISLSSAKAKYRALWKVVAEISWLVQLLADLELVIFSPVPLYYDSQATLHVAKNLVFHGRTKHIEVDCRYVRDSL</sequence>
<dbReference type="PANTHER" id="PTHR11439:SF470">
    <property type="entry name" value="CYSTEINE-RICH RLK (RECEPTOR-LIKE PROTEIN KINASE) 8"/>
    <property type="match status" value="1"/>
</dbReference>
<dbReference type="PANTHER" id="PTHR11439">
    <property type="entry name" value="GAG-POL-RELATED RETROTRANSPOSON"/>
    <property type="match status" value="1"/>
</dbReference>
<dbReference type="PaxDb" id="4097-A0A1S4DLQ2"/>
<dbReference type="STRING" id="4097.A0A1S4DLQ2"/>
<protein>
    <submittedName>
        <fullName evidence="1">Uncharacterized mitochondrial protein AtMg00810-like</fullName>
    </submittedName>
</protein>
<organism evidence="1">
    <name type="scientific">Nicotiana tabacum</name>
    <name type="common">Common tobacco</name>
    <dbReference type="NCBI Taxonomy" id="4097"/>
    <lineage>
        <taxon>Eukaryota</taxon>
        <taxon>Viridiplantae</taxon>
        <taxon>Streptophyta</taxon>
        <taxon>Embryophyta</taxon>
        <taxon>Tracheophyta</taxon>
        <taxon>Spermatophyta</taxon>
        <taxon>Magnoliopsida</taxon>
        <taxon>eudicotyledons</taxon>
        <taxon>Gunneridae</taxon>
        <taxon>Pentapetalae</taxon>
        <taxon>asterids</taxon>
        <taxon>lamiids</taxon>
        <taxon>Solanales</taxon>
        <taxon>Solanaceae</taxon>
        <taxon>Nicotianoideae</taxon>
        <taxon>Nicotianeae</taxon>
        <taxon>Nicotiana</taxon>
    </lineage>
</organism>
<dbReference type="SUPFAM" id="SSF56672">
    <property type="entry name" value="DNA/RNA polymerases"/>
    <property type="match status" value="1"/>
</dbReference>
<accession>A0A1S4DLQ2</accession>
<dbReference type="CDD" id="cd09272">
    <property type="entry name" value="RNase_HI_RT_Ty1"/>
    <property type="match status" value="1"/>
</dbReference>
<proteinExistence type="predicted"/>
<gene>
    <name evidence="1" type="primary">LOC107831125</name>
</gene>